<dbReference type="OMA" id="SSFWNVA"/>
<evidence type="ECO:0000256" key="5">
    <source>
        <dbReference type="ARBA" id="ARBA00023136"/>
    </source>
</evidence>
<comment type="similarity">
    <text evidence="6">Belongs to the peptidase S26 family. IMP1 subfamily.</text>
</comment>
<dbReference type="Proteomes" id="UP000091857">
    <property type="component" value="Chromosome 15"/>
</dbReference>
<sequence length="169" mass="18706">MGLRNLQQWKSFAIEALNQSFVVARFLCFLHVTNTYICTAAVTFGPSMLPTLNLTGDLVLAERITPRIGKVGPGDVVLVRSPVNPRRIVTKRVTGIEGDSVTYVVDPKNSDKTCTIVVPKGHIWIEGDNIYDSNDSRKFGAVPCGLLHAKVFWRVWPPKDFGPLGQRAK</sequence>
<comment type="function">
    <text evidence="7">Catalyzes the removal of transit peptides required for the targeting of proteins from the mitochondrial matrix, across the inner membrane, into the inter-membrane space.</text>
</comment>
<accession>A0A2C9UFD9</accession>
<evidence type="ECO:0000256" key="8">
    <source>
        <dbReference type="ARBA" id="ARBA00064368"/>
    </source>
</evidence>
<feature type="active site" evidence="9">
    <location>
        <position position="47"/>
    </location>
</feature>
<comment type="subunit">
    <text evidence="8">Heterodimer of 2 subunits, IMP1A/B and IMP12.</text>
</comment>
<proteinExistence type="inferred from homology"/>
<dbReference type="GO" id="GO:0004252">
    <property type="term" value="F:serine-type endopeptidase activity"/>
    <property type="evidence" value="ECO:0007669"/>
    <property type="project" value="InterPro"/>
</dbReference>
<protein>
    <recommendedName>
        <fullName evidence="10">Peptidase S26 domain-containing protein</fullName>
    </recommendedName>
</protein>
<dbReference type="Gene3D" id="2.10.109.10">
    <property type="entry name" value="Umud Fragment, subunit A"/>
    <property type="match status" value="1"/>
</dbReference>
<dbReference type="FunFam" id="2.10.109.10:FF:000014">
    <property type="entry name" value="Inner membrane protease subunit 1"/>
    <property type="match status" value="1"/>
</dbReference>
<dbReference type="InterPro" id="IPR000223">
    <property type="entry name" value="Pept_S26A_signal_pept_1"/>
</dbReference>
<dbReference type="Gramene" id="Manes.15G119300.1.v8.1">
    <property type="protein sequence ID" value="Manes.15G119300.1.v8.1.CDS"/>
    <property type="gene ID" value="Manes.15G119300.v8.1"/>
</dbReference>
<comment type="subcellular location">
    <subcellularLocation>
        <location evidence="1">Mitochondrion inner membrane</location>
    </subcellularLocation>
</comment>
<feature type="active site" evidence="9">
    <location>
        <position position="91"/>
    </location>
</feature>
<dbReference type="InterPro" id="IPR052064">
    <property type="entry name" value="Mito_IMP1_subunit"/>
</dbReference>
<evidence type="ECO:0000256" key="2">
    <source>
        <dbReference type="ARBA" id="ARBA00022792"/>
    </source>
</evidence>
<evidence type="ECO:0000259" key="10">
    <source>
        <dbReference type="Pfam" id="PF10502"/>
    </source>
</evidence>
<dbReference type="PANTHER" id="PTHR12383:SF30">
    <property type="entry name" value="MITOCHONDRIAL INNER MEMBRANE PROTEASE SUBUNIT 1-LIKE"/>
    <property type="match status" value="1"/>
</dbReference>
<dbReference type="GO" id="GO:0006465">
    <property type="term" value="P:signal peptide processing"/>
    <property type="evidence" value="ECO:0007669"/>
    <property type="project" value="InterPro"/>
</dbReference>
<evidence type="ECO:0000256" key="3">
    <source>
        <dbReference type="ARBA" id="ARBA00022801"/>
    </source>
</evidence>
<evidence type="ECO:0000313" key="11">
    <source>
        <dbReference type="EMBL" id="OAY29123.1"/>
    </source>
</evidence>
<dbReference type="InterPro" id="IPR036286">
    <property type="entry name" value="LexA/Signal_pep-like_sf"/>
</dbReference>
<dbReference type="Pfam" id="PF10502">
    <property type="entry name" value="Peptidase_S26"/>
    <property type="match status" value="2"/>
</dbReference>
<dbReference type="CDD" id="cd06530">
    <property type="entry name" value="S26_SPase_I"/>
    <property type="match status" value="1"/>
</dbReference>
<dbReference type="AlphaFoldDB" id="A0A2C9UFD9"/>
<evidence type="ECO:0000256" key="9">
    <source>
        <dbReference type="PIRSR" id="PIRSR600223-1"/>
    </source>
</evidence>
<name>A0A2C9UFD9_MANES</name>
<evidence type="ECO:0000256" key="6">
    <source>
        <dbReference type="ARBA" id="ARBA00038445"/>
    </source>
</evidence>
<keyword evidence="12" id="KW-1185">Reference proteome</keyword>
<gene>
    <name evidence="11" type="ORF">MANES_15G119300v8</name>
</gene>
<evidence type="ECO:0000256" key="4">
    <source>
        <dbReference type="ARBA" id="ARBA00023128"/>
    </source>
</evidence>
<evidence type="ECO:0000256" key="7">
    <source>
        <dbReference type="ARBA" id="ARBA00054895"/>
    </source>
</evidence>
<dbReference type="PRINTS" id="PR00727">
    <property type="entry name" value="LEADERPTASE"/>
</dbReference>
<dbReference type="SUPFAM" id="SSF51306">
    <property type="entry name" value="LexA/Signal peptidase"/>
    <property type="match status" value="1"/>
</dbReference>
<keyword evidence="5" id="KW-0472">Membrane</keyword>
<dbReference type="InterPro" id="IPR019533">
    <property type="entry name" value="Peptidase_S26"/>
</dbReference>
<feature type="domain" description="Peptidase S26" evidence="10">
    <location>
        <begin position="113"/>
        <end position="156"/>
    </location>
</feature>
<reference evidence="12" key="1">
    <citation type="journal article" date="2016" name="Nat. Biotechnol.">
        <title>Sequencing wild and cultivated cassava and related species reveals extensive interspecific hybridization and genetic diversity.</title>
        <authorList>
            <person name="Bredeson J.V."/>
            <person name="Lyons J.B."/>
            <person name="Prochnik S.E."/>
            <person name="Wu G.A."/>
            <person name="Ha C.M."/>
            <person name="Edsinger-Gonzales E."/>
            <person name="Grimwood J."/>
            <person name="Schmutz J."/>
            <person name="Rabbi I.Y."/>
            <person name="Egesi C."/>
            <person name="Nauluvula P."/>
            <person name="Lebot V."/>
            <person name="Ndunguru J."/>
            <person name="Mkamilo G."/>
            <person name="Bart R.S."/>
            <person name="Setter T.L."/>
            <person name="Gleadow R.M."/>
            <person name="Kulakow P."/>
            <person name="Ferguson M.E."/>
            <person name="Rounsley S."/>
            <person name="Rokhsar D.S."/>
        </authorList>
    </citation>
    <scope>NUCLEOTIDE SEQUENCE [LARGE SCALE GENOMIC DNA]</scope>
    <source>
        <strain evidence="12">cv. AM560-2</strain>
    </source>
</reference>
<dbReference type="GO" id="GO:0042720">
    <property type="term" value="C:mitochondrial inner membrane peptidase complex"/>
    <property type="evidence" value="ECO:0000318"/>
    <property type="project" value="GO_Central"/>
</dbReference>
<dbReference type="OrthoDB" id="308440at2759"/>
<keyword evidence="4" id="KW-0496">Mitochondrion</keyword>
<evidence type="ECO:0000313" key="12">
    <source>
        <dbReference type="Proteomes" id="UP000091857"/>
    </source>
</evidence>
<keyword evidence="2" id="KW-0999">Mitochondrion inner membrane</keyword>
<evidence type="ECO:0000256" key="1">
    <source>
        <dbReference type="ARBA" id="ARBA00004273"/>
    </source>
</evidence>
<comment type="caution">
    <text evidence="11">The sequence shown here is derived from an EMBL/GenBank/DDBJ whole genome shotgun (WGS) entry which is preliminary data.</text>
</comment>
<feature type="domain" description="Peptidase S26" evidence="10">
    <location>
        <begin position="26"/>
        <end position="104"/>
    </location>
</feature>
<dbReference type="EMBL" id="CM004401">
    <property type="protein sequence ID" value="OAY29123.1"/>
    <property type="molecule type" value="Genomic_DNA"/>
</dbReference>
<organism evidence="11 12">
    <name type="scientific">Manihot esculenta</name>
    <name type="common">Cassava</name>
    <name type="synonym">Jatropha manihot</name>
    <dbReference type="NCBI Taxonomy" id="3983"/>
    <lineage>
        <taxon>Eukaryota</taxon>
        <taxon>Viridiplantae</taxon>
        <taxon>Streptophyta</taxon>
        <taxon>Embryophyta</taxon>
        <taxon>Tracheophyta</taxon>
        <taxon>Spermatophyta</taxon>
        <taxon>Magnoliopsida</taxon>
        <taxon>eudicotyledons</taxon>
        <taxon>Gunneridae</taxon>
        <taxon>Pentapetalae</taxon>
        <taxon>rosids</taxon>
        <taxon>fabids</taxon>
        <taxon>Malpighiales</taxon>
        <taxon>Euphorbiaceae</taxon>
        <taxon>Crotonoideae</taxon>
        <taxon>Manihoteae</taxon>
        <taxon>Manihot</taxon>
    </lineage>
</organism>
<dbReference type="PANTHER" id="PTHR12383">
    <property type="entry name" value="PROTEASE FAMILY S26 MITOCHONDRIAL INNER MEMBRANE PROTEASE-RELATED"/>
    <property type="match status" value="1"/>
</dbReference>
<dbReference type="GO" id="GO:0006627">
    <property type="term" value="P:protein processing involved in protein targeting to mitochondrion"/>
    <property type="evidence" value="ECO:0000318"/>
    <property type="project" value="GO_Central"/>
</dbReference>
<keyword evidence="3" id="KW-0378">Hydrolase</keyword>
<dbReference type="STRING" id="3983.A0A2C9UFD9"/>